<sequence length="339" mass="36828">MSDDEQVPRPGSVPHTFGNALAWRWTRDMPPSLKGGFLTMLYALRTMANASGELRFSGDRKPIRIQDLAKAAGCREKDGRRYIDAAIRAGVVGLEGERRRGRSALYFLVITPWPDWKAADDHLKATARPRKDSADEKSTGGSSGHSGLNSKAEENGPQRPELPESAKEGERAAAARMGSGHSGPNGSGRCGPNNPGSTHEVSQERVDVVPQPPVRAGARDEEDQSPQPTDDGELSRRCTGCGIPLVRFSRTLCHGCKIRPEGTPETTQRPVQGAFLTPVPSRTEPLPIVPMHVPVIQEDPLAPLRICGCGREYRHRKPGGRCPDCHYAQQEEAREVSGA</sequence>
<feature type="compositionally biased region" description="Basic and acidic residues" evidence="1">
    <location>
        <begin position="151"/>
        <end position="173"/>
    </location>
</feature>
<feature type="region of interest" description="Disordered" evidence="1">
    <location>
        <begin position="126"/>
        <end position="236"/>
    </location>
</feature>
<feature type="compositionally biased region" description="Gly residues" evidence="1">
    <location>
        <begin position="180"/>
        <end position="189"/>
    </location>
</feature>
<protein>
    <recommendedName>
        <fullName evidence="4">Helix-turn-helix domain-containing protein</fullName>
    </recommendedName>
</protein>
<dbReference type="EMBL" id="CP086322">
    <property type="protein sequence ID" value="UQA95717.1"/>
    <property type="molecule type" value="Genomic_DNA"/>
</dbReference>
<feature type="compositionally biased region" description="Basic and acidic residues" evidence="1">
    <location>
        <begin position="126"/>
        <end position="138"/>
    </location>
</feature>
<name>A0ABY4MEG8_9ACTN</name>
<dbReference type="RefSeq" id="WP_248866630.1">
    <property type="nucleotide sequence ID" value="NZ_CP086322.1"/>
</dbReference>
<evidence type="ECO:0000256" key="1">
    <source>
        <dbReference type="SAM" id="MobiDB-lite"/>
    </source>
</evidence>
<gene>
    <name evidence="2" type="ORF">K9S39_31075</name>
</gene>
<accession>A0ABY4MEG8</accession>
<reference evidence="2" key="1">
    <citation type="submission" date="2021-10" db="EMBL/GenBank/DDBJ databases">
        <title>Streptomyces nigrumlapis sp.nov.,an antimicrobial producing actinobacterium isolated from Black Gobi rocks.</title>
        <authorList>
            <person name="Wen Y."/>
            <person name="Zhang W."/>
            <person name="Liu X.G."/>
        </authorList>
    </citation>
    <scope>NUCLEOTIDE SEQUENCE</scope>
    <source>
        <strain evidence="2">ST13-2-2</strain>
    </source>
</reference>
<evidence type="ECO:0000313" key="3">
    <source>
        <dbReference type="Proteomes" id="UP000830115"/>
    </source>
</evidence>
<evidence type="ECO:0000313" key="2">
    <source>
        <dbReference type="EMBL" id="UQA95717.1"/>
    </source>
</evidence>
<dbReference type="Proteomes" id="UP000830115">
    <property type="component" value="Chromosome"/>
</dbReference>
<proteinExistence type="predicted"/>
<keyword evidence="3" id="KW-1185">Reference proteome</keyword>
<evidence type="ECO:0008006" key="4">
    <source>
        <dbReference type="Google" id="ProtNLM"/>
    </source>
</evidence>
<organism evidence="2 3">
    <name type="scientific">Streptomyces halobius</name>
    <dbReference type="NCBI Taxonomy" id="2879846"/>
    <lineage>
        <taxon>Bacteria</taxon>
        <taxon>Bacillati</taxon>
        <taxon>Actinomycetota</taxon>
        <taxon>Actinomycetes</taxon>
        <taxon>Kitasatosporales</taxon>
        <taxon>Streptomycetaceae</taxon>
        <taxon>Streptomyces</taxon>
    </lineage>
</organism>